<dbReference type="EMBL" id="CP001098">
    <property type="protein sequence ID" value="ACL70554.1"/>
    <property type="molecule type" value="Genomic_DNA"/>
</dbReference>
<accession>B8CZ35</accession>
<proteinExistence type="predicted"/>
<organism evidence="1 2">
    <name type="scientific">Halothermothrix orenii (strain H 168 / OCM 544 / DSM 9562)</name>
    <dbReference type="NCBI Taxonomy" id="373903"/>
    <lineage>
        <taxon>Bacteria</taxon>
        <taxon>Bacillati</taxon>
        <taxon>Bacillota</taxon>
        <taxon>Clostridia</taxon>
        <taxon>Halanaerobiales</taxon>
        <taxon>Halothermotrichaceae</taxon>
        <taxon>Halothermothrix</taxon>
    </lineage>
</organism>
<reference evidence="1 2" key="1">
    <citation type="journal article" date="2009" name="PLoS ONE">
        <title>Genome analysis of the anaerobic thermohalophilic bacterium Halothermothrix orenii.</title>
        <authorList>
            <person name="Mavromatis K."/>
            <person name="Ivanova N."/>
            <person name="Anderson I."/>
            <person name="Lykidis A."/>
            <person name="Hooper S.D."/>
            <person name="Sun H."/>
            <person name="Kunin V."/>
            <person name="Lapidus A."/>
            <person name="Hugenholtz P."/>
            <person name="Patel B."/>
            <person name="Kyrpides N.C."/>
        </authorList>
    </citation>
    <scope>NUCLEOTIDE SEQUENCE [LARGE SCALE GENOMIC DNA]</scope>
    <source>
        <strain evidence="2">H 168 / OCM 544 / DSM 9562</strain>
    </source>
</reference>
<dbReference type="STRING" id="373903.Hore_18050"/>
<dbReference type="Pfam" id="PF00702">
    <property type="entry name" value="Hydrolase"/>
    <property type="match status" value="1"/>
</dbReference>
<keyword evidence="2" id="KW-1185">Reference proteome</keyword>
<dbReference type="AlphaFoldDB" id="B8CZ35"/>
<name>B8CZ35_HALOH</name>
<keyword evidence="1" id="KW-0378">Hydrolase</keyword>
<dbReference type="Gene3D" id="3.40.50.1000">
    <property type="entry name" value="HAD superfamily/HAD-like"/>
    <property type="match status" value="1"/>
</dbReference>
<evidence type="ECO:0000313" key="2">
    <source>
        <dbReference type="Proteomes" id="UP000000719"/>
    </source>
</evidence>
<dbReference type="InterPro" id="IPR023214">
    <property type="entry name" value="HAD_sf"/>
</dbReference>
<dbReference type="GO" id="GO:0016787">
    <property type="term" value="F:hydrolase activity"/>
    <property type="evidence" value="ECO:0007669"/>
    <property type="project" value="UniProtKB-KW"/>
</dbReference>
<dbReference type="eggNOG" id="COG1011">
    <property type="taxonomic scope" value="Bacteria"/>
</dbReference>
<dbReference type="CDD" id="cd01427">
    <property type="entry name" value="HAD_like"/>
    <property type="match status" value="1"/>
</dbReference>
<dbReference type="SUPFAM" id="SSF56784">
    <property type="entry name" value="HAD-like"/>
    <property type="match status" value="1"/>
</dbReference>
<sequence length="208" mass="24136">MTREFLDLASPEEFIKILMKSTEDMINNDGQKVNRVVFEESFFKLLEVNNPEEIMARFDKFYRERFPYLGEGLEVDNTSCKIIEMLKKKGYGLVLATNPVFPPEAIRERLSWSGLKADDFDFITHYNNMHYCKPNLKYYKEILKNIGATPSRCYMVGNDVEEDMVAGRLGIKTYLIKDNLIERGNSTIPEPDWQGSLAGLFEYLKLNS</sequence>
<dbReference type="KEGG" id="hor:Hore_18050"/>
<dbReference type="Proteomes" id="UP000000719">
    <property type="component" value="Chromosome"/>
</dbReference>
<dbReference type="HOGENOM" id="CLU_064956_1_0_9"/>
<protein>
    <submittedName>
        <fullName evidence="1">Haloacid dehalogenase domain protein hydrolase</fullName>
    </submittedName>
</protein>
<dbReference type="InterPro" id="IPR036412">
    <property type="entry name" value="HAD-like_sf"/>
</dbReference>
<gene>
    <name evidence="1" type="ordered locus">Hore_18050</name>
</gene>
<evidence type="ECO:0000313" key="1">
    <source>
        <dbReference type="EMBL" id="ACL70554.1"/>
    </source>
</evidence>